<evidence type="ECO:0000313" key="13">
    <source>
        <dbReference type="EMBL" id="CAF1421454.1"/>
    </source>
</evidence>
<evidence type="ECO:0000256" key="3">
    <source>
        <dbReference type="ARBA" id="ARBA00022801"/>
    </source>
</evidence>
<keyword evidence="3" id="KW-0378">Hydrolase</keyword>
<evidence type="ECO:0000256" key="6">
    <source>
        <dbReference type="ARBA" id="ARBA00037781"/>
    </source>
</evidence>
<name>A0A815MLZ5_9BILA</name>
<evidence type="ECO:0000256" key="11">
    <source>
        <dbReference type="ARBA" id="ARBA00047968"/>
    </source>
</evidence>
<keyword evidence="2" id="KW-0479">Metal-binding</keyword>
<dbReference type="PANTHER" id="PTHR46246">
    <property type="entry name" value="GUANOSINE-3',5'-BIS(DIPHOSPHATE) 3'-PYROPHOSPHOHYDROLASE MESH1"/>
    <property type="match status" value="1"/>
</dbReference>
<dbReference type="SUPFAM" id="SSF109604">
    <property type="entry name" value="HD-domain/PDEase-like"/>
    <property type="match status" value="1"/>
</dbReference>
<evidence type="ECO:0000256" key="5">
    <source>
        <dbReference type="ARBA" id="ARBA00024387"/>
    </source>
</evidence>
<accession>A0A815MLZ5</accession>
<dbReference type="Proteomes" id="UP000663834">
    <property type="component" value="Unassembled WGS sequence"/>
</dbReference>
<dbReference type="CDD" id="cd00077">
    <property type="entry name" value="HDc"/>
    <property type="match status" value="1"/>
</dbReference>
<proteinExistence type="inferred from homology"/>
<dbReference type="InterPro" id="IPR006674">
    <property type="entry name" value="HD_domain"/>
</dbReference>
<dbReference type="EMBL" id="CAJNRE010000691">
    <property type="protein sequence ID" value="CAF1930694.1"/>
    <property type="molecule type" value="Genomic_DNA"/>
</dbReference>
<organism evidence="13 18">
    <name type="scientific">Rotaria magnacalcarata</name>
    <dbReference type="NCBI Taxonomy" id="392030"/>
    <lineage>
        <taxon>Eukaryota</taxon>
        <taxon>Metazoa</taxon>
        <taxon>Spiralia</taxon>
        <taxon>Gnathifera</taxon>
        <taxon>Rotifera</taxon>
        <taxon>Eurotatoria</taxon>
        <taxon>Bdelloidea</taxon>
        <taxon>Philodinida</taxon>
        <taxon>Philodinidae</taxon>
        <taxon>Rotaria</taxon>
    </lineage>
</organism>
<dbReference type="EMBL" id="CAJOBJ010001909">
    <property type="protein sequence ID" value="CAF3902269.1"/>
    <property type="molecule type" value="Genomic_DNA"/>
</dbReference>
<dbReference type="InterPro" id="IPR003607">
    <property type="entry name" value="HD/PDEase_dom"/>
</dbReference>
<evidence type="ECO:0000256" key="4">
    <source>
        <dbReference type="ARBA" id="ARBA00023211"/>
    </source>
</evidence>
<dbReference type="PANTHER" id="PTHR46246:SF1">
    <property type="entry name" value="GUANOSINE-3',5'-BIS(DIPHOSPHATE) 3'-PYROPHOSPHOHYDROLASE MESH1"/>
    <property type="match status" value="1"/>
</dbReference>
<evidence type="ECO:0000256" key="9">
    <source>
        <dbReference type="ARBA" id="ARBA00041464"/>
    </source>
</evidence>
<dbReference type="Pfam" id="PF13328">
    <property type="entry name" value="HD_4"/>
    <property type="match status" value="1"/>
</dbReference>
<evidence type="ECO:0000256" key="2">
    <source>
        <dbReference type="ARBA" id="ARBA00022723"/>
    </source>
</evidence>
<dbReference type="GO" id="GO:0008893">
    <property type="term" value="F:guanosine-3',5'-bis(diphosphate) 3'-diphosphatase activity"/>
    <property type="evidence" value="ECO:0007669"/>
    <property type="project" value="UniProtKB-EC"/>
</dbReference>
<dbReference type="EC" id="3.1.7.2" evidence="5"/>
<protein>
    <recommendedName>
        <fullName evidence="8">Guanosine-3',5'-bis(diphosphate) 3'-pyrophosphohydrolase MESH1</fullName>
        <ecNumber evidence="5">3.1.7.2</ecNumber>
    </recommendedName>
    <alternativeName>
        <fullName evidence="9">Metazoan SpoT homolog 1</fullName>
    </alternativeName>
    <alternativeName>
        <fullName evidence="10">Penta-phosphate guanosine-3'-pyrophosphohydrolase</fullName>
    </alternativeName>
</protein>
<evidence type="ECO:0000256" key="7">
    <source>
        <dbReference type="ARBA" id="ARBA00038354"/>
    </source>
</evidence>
<dbReference type="Proteomes" id="UP000681967">
    <property type="component" value="Unassembled WGS sequence"/>
</dbReference>
<dbReference type="Proteomes" id="UP000663824">
    <property type="component" value="Unassembled WGS sequence"/>
</dbReference>
<dbReference type="FunFam" id="1.10.3210.10:FF:000012">
    <property type="entry name" value="HD domain containing 3"/>
    <property type="match status" value="1"/>
</dbReference>
<keyword evidence="4" id="KW-0464">Manganese</keyword>
<evidence type="ECO:0000256" key="1">
    <source>
        <dbReference type="ARBA" id="ARBA00001936"/>
    </source>
</evidence>
<evidence type="ECO:0000313" key="18">
    <source>
        <dbReference type="Proteomes" id="UP000663834"/>
    </source>
</evidence>
<gene>
    <name evidence="17" type="ORF">BYL167_LOCUS22357</name>
    <name evidence="14" type="ORF">CJN711_LOCUS30371</name>
    <name evidence="16" type="ORF">GIL414_LOCUS6620</name>
    <name evidence="13" type="ORF">KQP761_LOCUS10595</name>
    <name evidence="15" type="ORF">MBJ925_LOCUS4209</name>
</gene>
<comment type="similarity">
    <text evidence="7">Belongs to the MESH1 family.</text>
</comment>
<evidence type="ECO:0000313" key="15">
    <source>
        <dbReference type="EMBL" id="CAF1930694.1"/>
    </source>
</evidence>
<evidence type="ECO:0000256" key="10">
    <source>
        <dbReference type="ARBA" id="ARBA00041770"/>
    </source>
</evidence>
<dbReference type="EMBL" id="CAJNOW010004553">
    <property type="protein sequence ID" value="CAF1421454.1"/>
    <property type="molecule type" value="Genomic_DNA"/>
</dbReference>
<comment type="cofactor">
    <cofactor evidence="1">
        <name>Mn(2+)</name>
        <dbReference type="ChEBI" id="CHEBI:29035"/>
    </cofactor>
</comment>
<evidence type="ECO:0000259" key="12">
    <source>
        <dbReference type="PROSITE" id="PS51831"/>
    </source>
</evidence>
<dbReference type="EMBL" id="CAJOBH010012552">
    <property type="protein sequence ID" value="CAF4169992.1"/>
    <property type="molecule type" value="Genomic_DNA"/>
</dbReference>
<evidence type="ECO:0000313" key="14">
    <source>
        <dbReference type="EMBL" id="CAF1550509.1"/>
    </source>
</evidence>
<dbReference type="SMART" id="SM00471">
    <property type="entry name" value="HDc"/>
    <property type="match status" value="1"/>
</dbReference>
<dbReference type="Gene3D" id="1.10.3210.10">
    <property type="entry name" value="Hypothetical protein af1432"/>
    <property type="match status" value="1"/>
</dbReference>
<comment type="caution">
    <text evidence="13">The sequence shown here is derived from an EMBL/GenBank/DDBJ whole genome shotgun (WGS) entry which is preliminary data.</text>
</comment>
<sequence length="176" mass="20207">MEKFMHAIQFAAYKHRFQKRKDPDQTPYINHPIGVAHILSNEAGVNDFDILAAALLHDTIEDTQTTFDELQQEFGPRIAGIVAELTDDKNLPKAERKRLQIANADKLSSDAVIVRLADKIYNLRDLNRCTPVGWSAERVKEYFGWSSKIVPQLFGHNTQLDTILKELFLQKNIRFD</sequence>
<dbReference type="EMBL" id="CAJNOV010014490">
    <property type="protein sequence ID" value="CAF1550509.1"/>
    <property type="molecule type" value="Genomic_DNA"/>
</dbReference>
<dbReference type="GO" id="GO:0046872">
    <property type="term" value="F:metal ion binding"/>
    <property type="evidence" value="ECO:0007669"/>
    <property type="project" value="UniProtKB-KW"/>
</dbReference>
<feature type="domain" description="HD" evidence="12">
    <location>
        <begin position="28"/>
        <end position="123"/>
    </location>
</feature>
<dbReference type="InterPro" id="IPR052194">
    <property type="entry name" value="MESH1"/>
</dbReference>
<dbReference type="Proteomes" id="UP000663855">
    <property type="component" value="Unassembled WGS sequence"/>
</dbReference>
<evidence type="ECO:0000313" key="17">
    <source>
        <dbReference type="EMBL" id="CAF4169992.1"/>
    </source>
</evidence>
<comment type="catalytic activity">
    <reaction evidence="11">
        <text>guanosine 3',5'-bis(diphosphate) + H2O = GDP + diphosphate + H(+)</text>
        <dbReference type="Rhea" id="RHEA:14253"/>
        <dbReference type="ChEBI" id="CHEBI:15377"/>
        <dbReference type="ChEBI" id="CHEBI:15378"/>
        <dbReference type="ChEBI" id="CHEBI:33019"/>
        <dbReference type="ChEBI" id="CHEBI:58189"/>
        <dbReference type="ChEBI" id="CHEBI:77828"/>
        <dbReference type="EC" id="3.1.7.2"/>
    </reaction>
</comment>
<reference evidence="13" key="1">
    <citation type="submission" date="2021-02" db="EMBL/GenBank/DDBJ databases">
        <authorList>
            <person name="Nowell W R."/>
        </authorList>
    </citation>
    <scope>NUCLEOTIDE SEQUENCE</scope>
</reference>
<dbReference type="Proteomes" id="UP000681720">
    <property type="component" value="Unassembled WGS sequence"/>
</dbReference>
<evidence type="ECO:0000256" key="8">
    <source>
        <dbReference type="ARBA" id="ARBA00040793"/>
    </source>
</evidence>
<dbReference type="PROSITE" id="PS51831">
    <property type="entry name" value="HD"/>
    <property type="match status" value="1"/>
</dbReference>
<dbReference type="AlphaFoldDB" id="A0A815MLZ5"/>
<comment type="function">
    <text evidence="6">ppGpp hydrolyzing enzyme involved in starvation response.</text>
</comment>
<evidence type="ECO:0000313" key="16">
    <source>
        <dbReference type="EMBL" id="CAF3902269.1"/>
    </source>
</evidence>
<dbReference type="OrthoDB" id="430679at2759"/>